<organism evidence="1">
    <name type="scientific">marine metagenome</name>
    <dbReference type="NCBI Taxonomy" id="408172"/>
    <lineage>
        <taxon>unclassified sequences</taxon>
        <taxon>metagenomes</taxon>
        <taxon>ecological metagenomes</taxon>
    </lineage>
</organism>
<sequence length="153" mass="17154">QFNQYTNAAKKNVVWANHANFLKWVNATYMMCVIDESGSVELASGGKSDGKGGFTNFSVIQTPCSDIFNFNHNSHTNNIWKYFYYQVGARNPFGAMVDGDMAIGHGLTENWMKSNKDKAKGYNDYLCNSPTDCVLCGCDGEEVRCTKFKLDLR</sequence>
<dbReference type="AlphaFoldDB" id="A0A382Q5B8"/>
<dbReference type="EMBL" id="UINC01111716">
    <property type="protein sequence ID" value="SVC80128.1"/>
    <property type="molecule type" value="Genomic_DNA"/>
</dbReference>
<proteinExistence type="predicted"/>
<accession>A0A382Q5B8</accession>
<reference evidence="1" key="1">
    <citation type="submission" date="2018-05" db="EMBL/GenBank/DDBJ databases">
        <authorList>
            <person name="Lanie J.A."/>
            <person name="Ng W.-L."/>
            <person name="Kazmierczak K.M."/>
            <person name="Andrzejewski T.M."/>
            <person name="Davidsen T.M."/>
            <person name="Wayne K.J."/>
            <person name="Tettelin H."/>
            <person name="Glass J.I."/>
            <person name="Rusch D."/>
            <person name="Podicherti R."/>
            <person name="Tsui H.-C.T."/>
            <person name="Winkler M.E."/>
        </authorList>
    </citation>
    <scope>NUCLEOTIDE SEQUENCE</scope>
</reference>
<protein>
    <submittedName>
        <fullName evidence="1">Uncharacterized protein</fullName>
    </submittedName>
</protein>
<name>A0A382Q5B8_9ZZZZ</name>
<gene>
    <name evidence="1" type="ORF">METZ01_LOCUS332982</name>
</gene>
<feature type="non-terminal residue" evidence="1">
    <location>
        <position position="1"/>
    </location>
</feature>
<evidence type="ECO:0000313" key="1">
    <source>
        <dbReference type="EMBL" id="SVC80128.1"/>
    </source>
</evidence>